<keyword evidence="8" id="KW-1185">Reference proteome</keyword>
<evidence type="ECO:0000256" key="5">
    <source>
        <dbReference type="ARBA" id="ARBA00023288"/>
    </source>
</evidence>
<dbReference type="InterPro" id="IPR050490">
    <property type="entry name" value="Bact_solute-bd_prot1"/>
</dbReference>
<evidence type="ECO:0000313" key="8">
    <source>
        <dbReference type="Proteomes" id="UP000295302"/>
    </source>
</evidence>
<evidence type="ECO:0000256" key="1">
    <source>
        <dbReference type="ARBA" id="ARBA00022475"/>
    </source>
</evidence>
<name>A0A4R4ZBY1_9ACTN</name>
<keyword evidence="2 6" id="KW-0732">Signal</keyword>
<evidence type="ECO:0000256" key="4">
    <source>
        <dbReference type="ARBA" id="ARBA00023139"/>
    </source>
</evidence>
<evidence type="ECO:0000256" key="6">
    <source>
        <dbReference type="SAM" id="SignalP"/>
    </source>
</evidence>
<proteinExistence type="predicted"/>
<sequence>MRTTVPVRLAAGLAGLALAVSACGLGGAEQQTPQQQSTGPAKIVFQTLQLKPTFTDYIEKTVAAFESANKDIDVEWVDIPFQGAQEKLVADAAAGKLPDVVNLNPSFAQPLEAQGVFVDLESAAADAKPLYVPGAWDAFKVRGLTGSFGFPWYLTSEVTMYNKKLFEQAGLDPDKPPATLDELYATAEKIAEKGKGDFYGLHPALENRFHTDLAKLGVPMLDESGSWAFNTPEAVAHVERLAKLYQDGAFAKDSLTQDHAKENEAYQAGKIALYPSGPNFLTIVKENAPDIAAATGVGPQITGPDGVANMSVMGLLVPKSSPNQAAAIKFAKYMTDGANQLAFAKVTTVLPSVSEALKDPYFASSDGTPEGEARKLSAAAMQNAANLTPVEYDDRVKKMVVGKVQLALQGELSAKEALDQAVEEAGQITGS</sequence>
<dbReference type="PANTHER" id="PTHR43649">
    <property type="entry name" value="ARABINOSE-BINDING PROTEIN-RELATED"/>
    <property type="match status" value="1"/>
</dbReference>
<keyword evidence="1" id="KW-1003">Cell membrane</keyword>
<dbReference type="Gene3D" id="3.40.190.10">
    <property type="entry name" value="Periplasmic binding protein-like II"/>
    <property type="match status" value="1"/>
</dbReference>
<evidence type="ECO:0000256" key="2">
    <source>
        <dbReference type="ARBA" id="ARBA00022729"/>
    </source>
</evidence>
<dbReference type="AlphaFoldDB" id="A0A4R4ZBY1"/>
<feature type="chain" id="PRO_5038443569" evidence="6">
    <location>
        <begin position="23"/>
        <end position="431"/>
    </location>
</feature>
<reference evidence="7 8" key="1">
    <citation type="submission" date="2019-03" db="EMBL/GenBank/DDBJ databases">
        <title>Draft genome sequences of novel Actinobacteria.</title>
        <authorList>
            <person name="Sahin N."/>
            <person name="Ay H."/>
            <person name="Saygin H."/>
        </authorList>
    </citation>
    <scope>NUCLEOTIDE SEQUENCE [LARGE SCALE GENOMIC DNA]</scope>
    <source>
        <strain evidence="7 8">CH32</strain>
    </source>
</reference>
<keyword evidence="5" id="KW-0449">Lipoprotein</keyword>
<keyword evidence="3" id="KW-0472">Membrane</keyword>
<organism evidence="7 8">
    <name type="scientific">Nonomuraea terrae</name>
    <dbReference type="NCBI Taxonomy" id="2530383"/>
    <lineage>
        <taxon>Bacteria</taxon>
        <taxon>Bacillati</taxon>
        <taxon>Actinomycetota</taxon>
        <taxon>Actinomycetes</taxon>
        <taxon>Streptosporangiales</taxon>
        <taxon>Streptosporangiaceae</taxon>
        <taxon>Nonomuraea</taxon>
    </lineage>
</organism>
<dbReference type="InterPro" id="IPR006059">
    <property type="entry name" value="SBP"/>
</dbReference>
<protein>
    <submittedName>
        <fullName evidence="7">Sugar ABC transporter substrate-binding protein</fullName>
    </submittedName>
</protein>
<accession>A0A4R4ZBY1</accession>
<dbReference type="Pfam" id="PF01547">
    <property type="entry name" value="SBP_bac_1"/>
    <property type="match status" value="1"/>
</dbReference>
<comment type="caution">
    <text evidence="7">The sequence shown here is derived from an EMBL/GenBank/DDBJ whole genome shotgun (WGS) entry which is preliminary data.</text>
</comment>
<evidence type="ECO:0000313" key="7">
    <source>
        <dbReference type="EMBL" id="TDD53802.1"/>
    </source>
</evidence>
<dbReference type="EMBL" id="SMKQ01000011">
    <property type="protein sequence ID" value="TDD53802.1"/>
    <property type="molecule type" value="Genomic_DNA"/>
</dbReference>
<dbReference type="CDD" id="cd13585">
    <property type="entry name" value="PBP2_TMBP_like"/>
    <property type="match status" value="1"/>
</dbReference>
<evidence type="ECO:0000256" key="3">
    <source>
        <dbReference type="ARBA" id="ARBA00023136"/>
    </source>
</evidence>
<dbReference type="RefSeq" id="WP_132609746.1">
    <property type="nucleotide sequence ID" value="NZ_SMKQ01000011.1"/>
</dbReference>
<dbReference type="PROSITE" id="PS51257">
    <property type="entry name" value="PROKAR_LIPOPROTEIN"/>
    <property type="match status" value="1"/>
</dbReference>
<feature type="signal peptide" evidence="6">
    <location>
        <begin position="1"/>
        <end position="22"/>
    </location>
</feature>
<gene>
    <name evidence="7" type="ORF">E1286_06615</name>
</gene>
<dbReference type="PANTHER" id="PTHR43649:SF33">
    <property type="entry name" value="POLYGALACTURONAN_RHAMNOGALACTURONAN-BINDING PROTEIN YTCQ"/>
    <property type="match status" value="1"/>
</dbReference>
<dbReference type="SUPFAM" id="SSF53850">
    <property type="entry name" value="Periplasmic binding protein-like II"/>
    <property type="match status" value="1"/>
</dbReference>
<dbReference type="OrthoDB" id="9780991at2"/>
<keyword evidence="4" id="KW-0564">Palmitate</keyword>
<dbReference type="Proteomes" id="UP000295302">
    <property type="component" value="Unassembled WGS sequence"/>
</dbReference>